<proteinExistence type="predicted"/>
<keyword evidence="1" id="KW-0863">Zinc-finger</keyword>
<keyword evidence="4" id="KW-1185">Reference proteome</keyword>
<dbReference type="OrthoDB" id="3561125at2759"/>
<organism evidence="3 4">
    <name type="scientific">Armadillidium nasatum</name>
    <dbReference type="NCBI Taxonomy" id="96803"/>
    <lineage>
        <taxon>Eukaryota</taxon>
        <taxon>Metazoa</taxon>
        <taxon>Ecdysozoa</taxon>
        <taxon>Arthropoda</taxon>
        <taxon>Crustacea</taxon>
        <taxon>Multicrustacea</taxon>
        <taxon>Malacostraca</taxon>
        <taxon>Eumalacostraca</taxon>
        <taxon>Peracarida</taxon>
        <taxon>Isopoda</taxon>
        <taxon>Oniscidea</taxon>
        <taxon>Crinocheta</taxon>
        <taxon>Armadillidiidae</taxon>
        <taxon>Armadillidium</taxon>
    </lineage>
</organism>
<feature type="non-terminal residue" evidence="3">
    <location>
        <position position="1"/>
    </location>
</feature>
<dbReference type="AlphaFoldDB" id="A0A5N5SZV1"/>
<sequence>VTFHSLQAYVDPLGSAFLLENIKKEGLEESDSEQENYSDVHNLDPPLEVETILRVDSPKDMTETEEFNVDEVPEVLTNGFHHFMVHSEDLPKECNEEKEFKCPDCSYETKHRSSLRKHKLRHANID</sequence>
<dbReference type="InterPro" id="IPR013087">
    <property type="entry name" value="Znf_C2H2_type"/>
</dbReference>
<dbReference type="SMART" id="SM00355">
    <property type="entry name" value="ZnF_C2H2"/>
    <property type="match status" value="1"/>
</dbReference>
<dbReference type="GO" id="GO:0008270">
    <property type="term" value="F:zinc ion binding"/>
    <property type="evidence" value="ECO:0007669"/>
    <property type="project" value="UniProtKB-KW"/>
</dbReference>
<keyword evidence="1" id="KW-0479">Metal-binding</keyword>
<evidence type="ECO:0000256" key="1">
    <source>
        <dbReference type="PROSITE-ProRule" id="PRU00042"/>
    </source>
</evidence>
<reference evidence="3 4" key="1">
    <citation type="journal article" date="2019" name="PLoS Biol.">
        <title>Sex chromosomes control vertical transmission of feminizing Wolbachia symbionts in an isopod.</title>
        <authorList>
            <person name="Becking T."/>
            <person name="Chebbi M.A."/>
            <person name="Giraud I."/>
            <person name="Moumen B."/>
            <person name="Laverre T."/>
            <person name="Caubet Y."/>
            <person name="Peccoud J."/>
            <person name="Gilbert C."/>
            <person name="Cordaux R."/>
        </authorList>
    </citation>
    <scope>NUCLEOTIDE SEQUENCE [LARGE SCALE GENOMIC DNA]</scope>
    <source>
        <strain evidence="3">ANa2</strain>
        <tissue evidence="3">Whole body excluding digestive tract and cuticle</tissue>
    </source>
</reference>
<comment type="caution">
    <text evidence="3">The sequence shown here is derived from an EMBL/GenBank/DDBJ whole genome shotgun (WGS) entry which is preliminary data.</text>
</comment>
<feature type="domain" description="C2H2-type" evidence="2">
    <location>
        <begin position="100"/>
        <end position="126"/>
    </location>
</feature>
<dbReference type="PROSITE" id="PS50157">
    <property type="entry name" value="ZINC_FINGER_C2H2_2"/>
    <property type="match status" value="1"/>
</dbReference>
<accession>A0A5N5SZV1</accession>
<gene>
    <name evidence="3" type="ORF">Anas_10577</name>
</gene>
<dbReference type="Proteomes" id="UP000326759">
    <property type="component" value="Unassembled WGS sequence"/>
</dbReference>
<evidence type="ECO:0000313" key="4">
    <source>
        <dbReference type="Proteomes" id="UP000326759"/>
    </source>
</evidence>
<keyword evidence="1" id="KW-0862">Zinc</keyword>
<dbReference type="EMBL" id="SEYY01018340">
    <property type="protein sequence ID" value="KAB7499445.1"/>
    <property type="molecule type" value="Genomic_DNA"/>
</dbReference>
<name>A0A5N5SZV1_9CRUS</name>
<protein>
    <recommendedName>
        <fullName evidence="2">C2H2-type domain-containing protein</fullName>
    </recommendedName>
</protein>
<evidence type="ECO:0000313" key="3">
    <source>
        <dbReference type="EMBL" id="KAB7499445.1"/>
    </source>
</evidence>
<evidence type="ECO:0000259" key="2">
    <source>
        <dbReference type="PROSITE" id="PS50157"/>
    </source>
</evidence>
<dbReference type="Gene3D" id="3.30.160.60">
    <property type="entry name" value="Classic Zinc Finger"/>
    <property type="match status" value="1"/>
</dbReference>
<feature type="non-terminal residue" evidence="3">
    <location>
        <position position="126"/>
    </location>
</feature>